<evidence type="ECO:0000259" key="4">
    <source>
        <dbReference type="Pfam" id="PF03358"/>
    </source>
</evidence>
<evidence type="ECO:0000256" key="1">
    <source>
        <dbReference type="ARBA" id="ARBA00022630"/>
    </source>
</evidence>
<dbReference type="InterPro" id="IPR051814">
    <property type="entry name" value="NAD(P)H-dep_FMN_reductase"/>
</dbReference>
<sequence>MSRPVAALPMTALIGNPKPHSRTRTVALATAAALHSRLTHCPTPVGAPTVIDLAELTAELVGQGSRPETLDEVLEAVRRPGLLLVASPTFKAAYSGLLKLFVDVLPRGALTGVVAVPLMTAARSGHRHVVDTYLGALLAEVGACVPTVGLCLLEREFDTAEVGIERWLDRAAPAVVDALAVVPGVPAEPGVSRR</sequence>
<dbReference type="EMBL" id="CAIE01000027">
    <property type="protein sequence ID" value="CCH18677.1"/>
    <property type="molecule type" value="Genomic_DNA"/>
</dbReference>
<evidence type="ECO:0000313" key="5">
    <source>
        <dbReference type="EMBL" id="CCH18677.1"/>
    </source>
</evidence>
<keyword evidence="1" id="KW-0285">Flavoprotein</keyword>
<evidence type="ECO:0000256" key="2">
    <source>
        <dbReference type="ARBA" id="ARBA00022643"/>
    </source>
</evidence>
<dbReference type="Pfam" id="PF03358">
    <property type="entry name" value="FMN_red"/>
    <property type="match status" value="1"/>
</dbReference>
<dbReference type="PANTHER" id="PTHR43408">
    <property type="entry name" value="FMN REDUCTASE (NADPH)"/>
    <property type="match status" value="1"/>
</dbReference>
<dbReference type="OrthoDB" id="1643408at2"/>
<reference evidence="6" key="1">
    <citation type="journal article" date="2012" name="J. Bacteriol.">
        <title>Genome Sequence of Micromonospora lupini Lupac 08, Isolated from Root Nodules of Lupinus angustifolius.</title>
        <authorList>
            <person name="Alonso-Vega P."/>
            <person name="Normand P."/>
            <person name="Bacigalupe R."/>
            <person name="Pujic P."/>
            <person name="Lajus A."/>
            <person name="Vallenet D."/>
            <person name="Carro L."/>
            <person name="Coll P."/>
            <person name="Trujillo M.E."/>
        </authorList>
    </citation>
    <scope>NUCLEOTIDE SEQUENCE [LARGE SCALE GENOMIC DNA]</scope>
    <source>
        <strain evidence="6">Lupac 08</strain>
    </source>
</reference>
<dbReference type="PANTHER" id="PTHR43408:SF2">
    <property type="entry name" value="FMN REDUCTASE (NADPH)"/>
    <property type="match status" value="1"/>
</dbReference>
<dbReference type="InterPro" id="IPR029039">
    <property type="entry name" value="Flavoprotein-like_sf"/>
</dbReference>
<comment type="caution">
    <text evidence="5">The sequence shown here is derived from an EMBL/GenBank/DDBJ whole genome shotgun (WGS) entry which is preliminary data.</text>
</comment>
<protein>
    <submittedName>
        <fullName evidence="5">NADPH-dependent FMN reductase</fullName>
    </submittedName>
</protein>
<keyword evidence="2" id="KW-0288">FMN</keyword>
<gene>
    <name evidence="5" type="ORF">MILUP08_43588</name>
</gene>
<dbReference type="GO" id="GO:0016491">
    <property type="term" value="F:oxidoreductase activity"/>
    <property type="evidence" value="ECO:0007669"/>
    <property type="project" value="UniProtKB-KW"/>
</dbReference>
<name>I0L4D0_9ACTN</name>
<evidence type="ECO:0000256" key="3">
    <source>
        <dbReference type="ARBA" id="ARBA00023002"/>
    </source>
</evidence>
<dbReference type="Proteomes" id="UP000003448">
    <property type="component" value="Unassembled WGS sequence"/>
</dbReference>
<keyword evidence="6" id="KW-1185">Reference proteome</keyword>
<dbReference type="Gene3D" id="3.40.50.360">
    <property type="match status" value="1"/>
</dbReference>
<organism evidence="5 6">
    <name type="scientific">Micromonospora lupini str. Lupac 08</name>
    <dbReference type="NCBI Taxonomy" id="1150864"/>
    <lineage>
        <taxon>Bacteria</taxon>
        <taxon>Bacillati</taxon>
        <taxon>Actinomycetota</taxon>
        <taxon>Actinomycetes</taxon>
        <taxon>Micromonosporales</taxon>
        <taxon>Micromonosporaceae</taxon>
        <taxon>Micromonospora</taxon>
    </lineage>
</organism>
<evidence type="ECO:0000313" key="6">
    <source>
        <dbReference type="Proteomes" id="UP000003448"/>
    </source>
</evidence>
<keyword evidence="3" id="KW-0560">Oxidoreductase</keyword>
<dbReference type="AlphaFoldDB" id="I0L4D0"/>
<dbReference type="RefSeq" id="WP_007460234.1">
    <property type="nucleotide sequence ID" value="NZ_HF570108.1"/>
</dbReference>
<dbReference type="SUPFAM" id="SSF52218">
    <property type="entry name" value="Flavoproteins"/>
    <property type="match status" value="1"/>
</dbReference>
<proteinExistence type="predicted"/>
<dbReference type="InterPro" id="IPR005025">
    <property type="entry name" value="FMN_Rdtase-like_dom"/>
</dbReference>
<dbReference type="eggNOG" id="COG0431">
    <property type="taxonomic scope" value="Bacteria"/>
</dbReference>
<dbReference type="STRING" id="1150864.MILUP08_43588"/>
<accession>I0L4D0</accession>
<feature type="domain" description="NADPH-dependent FMN reductase-like" evidence="4">
    <location>
        <begin position="11"/>
        <end position="147"/>
    </location>
</feature>